<evidence type="ECO:0000313" key="1">
    <source>
        <dbReference type="EMBL" id="EST42219.1"/>
    </source>
</evidence>
<reference evidence="1 2" key="1">
    <citation type="journal article" date="2014" name="PLoS Genet.">
        <title>The Genome of Spironucleus salmonicida Highlights a Fish Pathogen Adapted to Fluctuating Environments.</title>
        <authorList>
            <person name="Xu F."/>
            <person name="Jerlstrom-Hultqvist J."/>
            <person name="Einarsson E."/>
            <person name="Astvaldsson A."/>
            <person name="Svard S.G."/>
            <person name="Andersson J.O."/>
        </authorList>
    </citation>
    <scope>NUCLEOTIDE SEQUENCE</scope>
    <source>
        <strain evidence="2">ATCC 50377</strain>
    </source>
</reference>
<name>V6LNB7_9EUKA</name>
<proteinExistence type="predicted"/>
<evidence type="ECO:0000313" key="2">
    <source>
        <dbReference type="EMBL" id="KAH0574672.1"/>
    </source>
</evidence>
<protein>
    <submittedName>
        <fullName evidence="1">Uncharacterized protein</fullName>
    </submittedName>
</protein>
<dbReference type="EMBL" id="KI546166">
    <property type="protein sequence ID" value="EST42219.1"/>
    <property type="molecule type" value="Genomic_DNA"/>
</dbReference>
<evidence type="ECO:0000313" key="3">
    <source>
        <dbReference type="Proteomes" id="UP000018208"/>
    </source>
</evidence>
<dbReference type="EMBL" id="AUWU02000003">
    <property type="protein sequence ID" value="KAH0574672.1"/>
    <property type="molecule type" value="Genomic_DNA"/>
</dbReference>
<sequence>MNDISNLGFKQKYSLNPKLYDEQLECFTLKTRIDDLENSYNESLINNTFLILQKQIKQDLLRK</sequence>
<organism evidence="1">
    <name type="scientific">Spironucleus salmonicida</name>
    <dbReference type="NCBI Taxonomy" id="348837"/>
    <lineage>
        <taxon>Eukaryota</taxon>
        <taxon>Metamonada</taxon>
        <taxon>Diplomonadida</taxon>
        <taxon>Hexamitidae</taxon>
        <taxon>Hexamitinae</taxon>
        <taxon>Spironucleus</taxon>
    </lineage>
</organism>
<accession>V6LNB7</accession>
<dbReference type="VEuPathDB" id="GiardiaDB:SS50377_22287"/>
<dbReference type="AlphaFoldDB" id="V6LNB7"/>
<keyword evidence="3" id="KW-1185">Reference proteome</keyword>
<gene>
    <name evidence="1" type="ORF">SS50377_18521</name>
    <name evidence="2" type="ORF">SS50377_22287</name>
</gene>
<reference evidence="2" key="2">
    <citation type="submission" date="2020-12" db="EMBL/GenBank/DDBJ databases">
        <title>New Spironucleus salmonicida genome in near-complete chromosomes.</title>
        <authorList>
            <person name="Xu F."/>
            <person name="Kurt Z."/>
            <person name="Jimenez-Gonzalez A."/>
            <person name="Astvaldsson A."/>
            <person name="Andersson J.O."/>
            <person name="Svard S.G."/>
        </authorList>
    </citation>
    <scope>NUCLEOTIDE SEQUENCE</scope>
    <source>
        <strain evidence="2">ATCC 50377</strain>
    </source>
</reference>
<dbReference type="Proteomes" id="UP000018208">
    <property type="component" value="Unassembled WGS sequence"/>
</dbReference>